<dbReference type="EMBL" id="LGTL01000025">
    <property type="protein sequence ID" value="KPA75197.1"/>
    <property type="molecule type" value="Genomic_DNA"/>
</dbReference>
<dbReference type="OMA" id="AQPYHPT"/>
<gene>
    <name evidence="2" type="ORF">ABB37_08516</name>
</gene>
<proteinExistence type="predicted"/>
<protein>
    <submittedName>
        <fullName evidence="2">Uncharacterized protein</fullName>
    </submittedName>
</protein>
<feature type="compositionally biased region" description="Low complexity" evidence="1">
    <location>
        <begin position="254"/>
        <end position="273"/>
    </location>
</feature>
<dbReference type="VEuPathDB" id="TriTrypDB:LpyrH10_25_0140"/>
<dbReference type="AlphaFoldDB" id="A0A0M9FSP4"/>
<comment type="caution">
    <text evidence="2">The sequence shown here is derived from an EMBL/GenBank/DDBJ whole genome shotgun (WGS) entry which is preliminary data.</text>
</comment>
<dbReference type="RefSeq" id="XP_015653636.1">
    <property type="nucleotide sequence ID" value="XM_015807554.1"/>
</dbReference>
<dbReference type="Proteomes" id="UP000037923">
    <property type="component" value="Unassembled WGS sequence"/>
</dbReference>
<evidence type="ECO:0000256" key="1">
    <source>
        <dbReference type="SAM" id="MobiDB-lite"/>
    </source>
</evidence>
<sequence length="273" mass="29136">MSAAPSRNWASMLKEKKTAVVVPKTAVAVPTEVPTPAAVAAPAVTAAAAVEPAMKEEAAPTQSIEEHAQSPASVPTPVEVAAPAVAYTSFGPVSVPESLAKLVQPSEFHFAGAVAPRAPVVAAPQPVAVQPAPATSPAQIAAAAAVTSSSEIREHTQRAAPQPVYNPPVNYFVPQHNTARPYGGELGSVPRYFNAERHFNVEQQHSAQPYHPTYQASYGNYRGGYNGASFSPYDNVYSHYYQSQGAPYMSGRLQAQPPYYPQRNYPQEQQQQQ</sequence>
<organism evidence="2 3">
    <name type="scientific">Leptomonas pyrrhocoris</name>
    <name type="common">Firebug parasite</name>
    <dbReference type="NCBI Taxonomy" id="157538"/>
    <lineage>
        <taxon>Eukaryota</taxon>
        <taxon>Discoba</taxon>
        <taxon>Euglenozoa</taxon>
        <taxon>Kinetoplastea</taxon>
        <taxon>Metakinetoplastina</taxon>
        <taxon>Trypanosomatida</taxon>
        <taxon>Trypanosomatidae</taxon>
        <taxon>Leishmaniinae</taxon>
        <taxon>Leptomonas</taxon>
    </lineage>
</organism>
<accession>A0A0M9FSP4</accession>
<feature type="region of interest" description="Disordered" evidence="1">
    <location>
        <begin position="251"/>
        <end position="273"/>
    </location>
</feature>
<evidence type="ECO:0000313" key="2">
    <source>
        <dbReference type="EMBL" id="KPA75197.1"/>
    </source>
</evidence>
<reference evidence="2 3" key="1">
    <citation type="submission" date="2015-07" db="EMBL/GenBank/DDBJ databases">
        <title>High-quality genome of monoxenous trypanosomatid Leptomonas pyrrhocoris.</title>
        <authorList>
            <person name="Flegontov P."/>
            <person name="Butenko A."/>
            <person name="Firsov S."/>
            <person name="Vlcek C."/>
            <person name="Logacheva M.D."/>
            <person name="Field M."/>
            <person name="Filatov D."/>
            <person name="Flegontova O."/>
            <person name="Gerasimov E."/>
            <person name="Jackson A.P."/>
            <person name="Kelly S."/>
            <person name="Opperdoes F."/>
            <person name="O'Reilly A."/>
            <person name="Votypka J."/>
            <person name="Yurchenko V."/>
            <person name="Lukes J."/>
        </authorList>
    </citation>
    <scope>NUCLEOTIDE SEQUENCE [LARGE SCALE GENOMIC DNA]</scope>
    <source>
        <strain evidence="2">H10</strain>
    </source>
</reference>
<dbReference type="GeneID" id="26908800"/>
<dbReference type="OrthoDB" id="267792at2759"/>
<keyword evidence="3" id="KW-1185">Reference proteome</keyword>
<evidence type="ECO:0000313" key="3">
    <source>
        <dbReference type="Proteomes" id="UP000037923"/>
    </source>
</evidence>
<name>A0A0M9FSP4_LEPPY</name>